<keyword evidence="3" id="KW-1185">Reference proteome</keyword>
<dbReference type="AlphaFoldDB" id="A0A2S0MSB4"/>
<evidence type="ECO:0000313" key="2">
    <source>
        <dbReference type="EMBL" id="AVO38631.1"/>
    </source>
</evidence>
<keyword evidence="1" id="KW-0812">Transmembrane</keyword>
<dbReference type="Pfam" id="PF05940">
    <property type="entry name" value="NnrS"/>
    <property type="match status" value="1"/>
</dbReference>
<dbReference type="EMBL" id="CP027665">
    <property type="protein sequence ID" value="AVO38631.1"/>
    <property type="molecule type" value="Genomic_DNA"/>
</dbReference>
<evidence type="ECO:0000313" key="3">
    <source>
        <dbReference type="Proteomes" id="UP000237655"/>
    </source>
</evidence>
<evidence type="ECO:0000256" key="1">
    <source>
        <dbReference type="SAM" id="Phobius"/>
    </source>
</evidence>
<organism evidence="2 3">
    <name type="scientific">Pukyongiella litopenaei</name>
    <dbReference type="NCBI Taxonomy" id="2605946"/>
    <lineage>
        <taxon>Bacteria</taxon>
        <taxon>Pseudomonadati</taxon>
        <taxon>Pseudomonadota</taxon>
        <taxon>Alphaproteobacteria</taxon>
        <taxon>Rhodobacterales</taxon>
        <taxon>Paracoccaceae</taxon>
        <taxon>Pukyongiella</taxon>
    </lineage>
</organism>
<feature type="transmembrane region" description="Helical" evidence="1">
    <location>
        <begin position="274"/>
        <end position="299"/>
    </location>
</feature>
<sequence>MRMSVMKTVFSEGFRAFFGAAGLYAVFSLLVWELYLGIHASGGLVTGLPFGVPPHLWHGHEMIFGYATAALGGFLLTAVPNWTGARSAPQRFIALATGLWLAGRIAVWFAGYLPPVLVAVADLAFLPLLAFKIALQLVRRPKPQNMVFLAFITLIWVGNLLVHLEWTGLTGDTLATGMRAGLFGLCAMIAVLGGRVTPAFTRNAMKRAGVDEARWPVSHPAVERPAVLLVAAVPVLLLAQAPAALTGAVAVIAGLLQFARLATWAGRWTWNQPILWSLHLGIAFLGAGLVTWGLAALGYGSEVGALHILGIGAVGGMTLAVMSRAILGHSGRALVAPRPVAVAYALVAAAALIRWLGSELAGDLYFPLMLGAGALWIAGFTLFLTALGPIICTPRPPREQGAAA</sequence>
<accession>A0A2S0MSB4</accession>
<feature type="transmembrane region" description="Helical" evidence="1">
    <location>
        <begin position="92"/>
        <end position="110"/>
    </location>
</feature>
<feature type="transmembrane region" description="Helical" evidence="1">
    <location>
        <begin position="178"/>
        <end position="200"/>
    </location>
</feature>
<dbReference type="Proteomes" id="UP000237655">
    <property type="component" value="Chromosome"/>
</dbReference>
<feature type="transmembrane region" description="Helical" evidence="1">
    <location>
        <begin position="21"/>
        <end position="42"/>
    </location>
</feature>
<keyword evidence="1" id="KW-0472">Membrane</keyword>
<feature type="transmembrane region" description="Helical" evidence="1">
    <location>
        <begin position="147"/>
        <end position="166"/>
    </location>
</feature>
<dbReference type="KEGG" id="thas:C6Y53_13640"/>
<reference evidence="3" key="1">
    <citation type="submission" date="2018-03" db="EMBL/GenBank/DDBJ databases">
        <title>Genomic analysis of the strain SH-1 isolated from shrimp intestine.</title>
        <authorList>
            <person name="Kim Y.-S."/>
            <person name="Kim S.-E."/>
            <person name="Kim K.-H."/>
        </authorList>
    </citation>
    <scope>NUCLEOTIDE SEQUENCE [LARGE SCALE GENOMIC DNA]</scope>
    <source>
        <strain evidence="3">SH-1</strain>
    </source>
</reference>
<name>A0A2S0MSB4_9RHOB</name>
<proteinExistence type="predicted"/>
<protein>
    <submittedName>
        <fullName evidence="2">NnrS family protein</fullName>
    </submittedName>
</protein>
<feature type="transmembrane region" description="Helical" evidence="1">
    <location>
        <begin position="368"/>
        <end position="391"/>
    </location>
</feature>
<feature type="transmembrane region" description="Helical" evidence="1">
    <location>
        <begin position="62"/>
        <end position="80"/>
    </location>
</feature>
<keyword evidence="1" id="KW-1133">Transmembrane helix</keyword>
<dbReference type="InterPro" id="IPR010266">
    <property type="entry name" value="NnrS"/>
</dbReference>
<feature type="transmembrane region" description="Helical" evidence="1">
    <location>
        <begin position="305"/>
        <end position="327"/>
    </location>
</feature>
<feature type="transmembrane region" description="Helical" evidence="1">
    <location>
        <begin position="116"/>
        <end position="135"/>
    </location>
</feature>
<gene>
    <name evidence="2" type="ORF">C6Y53_13640</name>
</gene>
<feature type="transmembrane region" description="Helical" evidence="1">
    <location>
        <begin position="339"/>
        <end position="356"/>
    </location>
</feature>